<keyword evidence="1" id="KW-0472">Membrane</keyword>
<evidence type="ECO:0008006" key="4">
    <source>
        <dbReference type="Google" id="ProtNLM"/>
    </source>
</evidence>
<keyword evidence="1" id="KW-0812">Transmembrane</keyword>
<evidence type="ECO:0000313" key="3">
    <source>
        <dbReference type="Proteomes" id="UP000544110"/>
    </source>
</evidence>
<comment type="caution">
    <text evidence="2">The sequence shown here is derived from an EMBL/GenBank/DDBJ whole genome shotgun (WGS) entry which is preliminary data.</text>
</comment>
<feature type="transmembrane region" description="Helical" evidence="1">
    <location>
        <begin position="26"/>
        <end position="54"/>
    </location>
</feature>
<feature type="transmembrane region" description="Helical" evidence="1">
    <location>
        <begin position="96"/>
        <end position="116"/>
    </location>
</feature>
<accession>A0A7Y9US10</accession>
<dbReference type="Proteomes" id="UP000544110">
    <property type="component" value="Unassembled WGS sequence"/>
</dbReference>
<feature type="transmembrane region" description="Helical" evidence="1">
    <location>
        <begin position="128"/>
        <end position="149"/>
    </location>
</feature>
<dbReference type="AlphaFoldDB" id="A0A7Y9US10"/>
<evidence type="ECO:0000256" key="1">
    <source>
        <dbReference type="SAM" id="Phobius"/>
    </source>
</evidence>
<dbReference type="RefSeq" id="WP_179517580.1">
    <property type="nucleotide sequence ID" value="NZ_JACCAC010000001.1"/>
</dbReference>
<dbReference type="InterPro" id="IPR014509">
    <property type="entry name" value="YjdF-like"/>
</dbReference>
<dbReference type="EMBL" id="JACCAC010000001">
    <property type="protein sequence ID" value="NYG55079.1"/>
    <property type="molecule type" value="Genomic_DNA"/>
</dbReference>
<protein>
    <recommendedName>
        <fullName evidence="4">DUF2238 domain-containing protein</fullName>
    </recommendedName>
</protein>
<evidence type="ECO:0000313" key="2">
    <source>
        <dbReference type="EMBL" id="NYG55079.1"/>
    </source>
</evidence>
<feature type="transmembrane region" description="Helical" evidence="1">
    <location>
        <begin position="169"/>
        <end position="189"/>
    </location>
</feature>
<keyword evidence="3" id="KW-1185">Reference proteome</keyword>
<sequence>MDGRRLLLGDWTPLVRDGIDVLRAGLVVATVAAALAGDAKAVVALGSATVLALLARVVDLPRAYDVTFVLVLSLHATGEALGWYDAVPWFDRVVHVVLPCLVAPVLYIGLARLEVLPDPRDDTRARHLVGMAVVAFCLGMTVGGLWEVVEYGSDGYLDTALSEGNADTVGDLVADAAGSLLGALLLVAWTRWGWGSVRRVDGVNTYEDTDA</sequence>
<proteinExistence type="predicted"/>
<organism evidence="2 3">
    <name type="scientific">Nocardioides perillae</name>
    <dbReference type="NCBI Taxonomy" id="1119534"/>
    <lineage>
        <taxon>Bacteria</taxon>
        <taxon>Bacillati</taxon>
        <taxon>Actinomycetota</taxon>
        <taxon>Actinomycetes</taxon>
        <taxon>Propionibacteriales</taxon>
        <taxon>Nocardioidaceae</taxon>
        <taxon>Nocardioides</taxon>
    </lineage>
</organism>
<keyword evidence="1" id="KW-1133">Transmembrane helix</keyword>
<gene>
    <name evidence="2" type="ORF">BJ989_001383</name>
</gene>
<feature type="transmembrane region" description="Helical" evidence="1">
    <location>
        <begin position="66"/>
        <end position="84"/>
    </location>
</feature>
<reference evidence="2 3" key="1">
    <citation type="submission" date="2020-07" db="EMBL/GenBank/DDBJ databases">
        <title>Sequencing the genomes of 1000 actinobacteria strains.</title>
        <authorList>
            <person name="Klenk H.-P."/>
        </authorList>
    </citation>
    <scope>NUCLEOTIDE SEQUENCE [LARGE SCALE GENOMIC DNA]</scope>
    <source>
        <strain evidence="2 3">DSM 24552</strain>
    </source>
</reference>
<name>A0A7Y9US10_9ACTN</name>
<dbReference type="Pfam" id="PF09997">
    <property type="entry name" value="DUF2238"/>
    <property type="match status" value="1"/>
</dbReference>